<keyword evidence="16" id="KW-1185">Reference proteome</keyword>
<reference evidence="15 16" key="1">
    <citation type="journal article" date="2018" name="Sci. Rep.">
        <title>Comparative analysis of the Pocillopora damicornis genome highlights role of immune system in coral evolution.</title>
        <authorList>
            <person name="Cunning R."/>
            <person name="Bay R.A."/>
            <person name="Gillette P."/>
            <person name="Baker A.C."/>
            <person name="Traylor-Knowles N."/>
        </authorList>
    </citation>
    <scope>NUCLEOTIDE SEQUENCE [LARGE SCALE GENOMIC DNA]</scope>
    <source>
        <strain evidence="15">RSMAS</strain>
        <tissue evidence="15">Whole animal</tissue>
    </source>
</reference>
<dbReference type="FunFam" id="2.10.110.10:FF:000006">
    <property type="entry name" value="LIM homeobox transcription factor 1-beta"/>
    <property type="match status" value="1"/>
</dbReference>
<dbReference type="EMBL" id="RCHS01000140">
    <property type="protein sequence ID" value="RMX60623.1"/>
    <property type="molecule type" value="Genomic_DNA"/>
</dbReference>
<feature type="region of interest" description="Disordered" evidence="12">
    <location>
        <begin position="149"/>
        <end position="197"/>
    </location>
</feature>
<dbReference type="GO" id="GO:0000981">
    <property type="term" value="F:DNA-binding transcription factor activity, RNA polymerase II-specific"/>
    <property type="evidence" value="ECO:0007669"/>
    <property type="project" value="InterPro"/>
</dbReference>
<keyword evidence="4 10" id="KW-0862">Zinc</keyword>
<feature type="compositionally biased region" description="Basic and acidic residues" evidence="12">
    <location>
        <begin position="171"/>
        <end position="197"/>
    </location>
</feature>
<dbReference type="CDD" id="cd00086">
    <property type="entry name" value="homeodomain"/>
    <property type="match status" value="1"/>
</dbReference>
<feature type="compositionally biased region" description="Basic and acidic residues" evidence="12">
    <location>
        <begin position="248"/>
        <end position="260"/>
    </location>
</feature>
<dbReference type="PROSITE" id="PS00027">
    <property type="entry name" value="HOMEOBOX_1"/>
    <property type="match status" value="1"/>
</dbReference>
<evidence type="ECO:0000256" key="1">
    <source>
        <dbReference type="ARBA" id="ARBA00004123"/>
    </source>
</evidence>
<evidence type="ECO:0000256" key="2">
    <source>
        <dbReference type="ARBA" id="ARBA00022723"/>
    </source>
</evidence>
<dbReference type="InterPro" id="IPR050453">
    <property type="entry name" value="LIM_Homeobox_TF"/>
</dbReference>
<keyword evidence="3" id="KW-0677">Repeat</keyword>
<proteinExistence type="predicted"/>
<dbReference type="GO" id="GO:0046872">
    <property type="term" value="F:metal ion binding"/>
    <property type="evidence" value="ECO:0007669"/>
    <property type="project" value="UniProtKB-KW"/>
</dbReference>
<evidence type="ECO:0000256" key="7">
    <source>
        <dbReference type="ARBA" id="ARBA00023155"/>
    </source>
</evidence>
<evidence type="ECO:0000256" key="5">
    <source>
        <dbReference type="ARBA" id="ARBA00023038"/>
    </source>
</evidence>
<dbReference type="PROSITE" id="PS00478">
    <property type="entry name" value="LIM_DOMAIN_1"/>
    <property type="match status" value="2"/>
</dbReference>
<comment type="caution">
    <text evidence="15">The sequence shown here is derived from an EMBL/GenBank/DDBJ whole genome shotgun (WGS) entry which is preliminary data.</text>
</comment>
<dbReference type="Proteomes" id="UP000275408">
    <property type="component" value="Unassembled WGS sequence"/>
</dbReference>
<evidence type="ECO:0000256" key="4">
    <source>
        <dbReference type="ARBA" id="ARBA00022833"/>
    </source>
</evidence>
<name>A0A3M6V3T2_POCDA</name>
<feature type="compositionally biased region" description="Polar residues" evidence="12">
    <location>
        <begin position="150"/>
        <end position="170"/>
    </location>
</feature>
<keyword evidence="6 9" id="KW-0238">DNA-binding</keyword>
<dbReference type="GO" id="GO:0000977">
    <property type="term" value="F:RNA polymerase II transcription regulatory region sequence-specific DNA binding"/>
    <property type="evidence" value="ECO:0007669"/>
    <property type="project" value="TreeGrafter"/>
</dbReference>
<evidence type="ECO:0000256" key="11">
    <source>
        <dbReference type="RuleBase" id="RU000682"/>
    </source>
</evidence>
<dbReference type="Pfam" id="PF00046">
    <property type="entry name" value="Homeodomain"/>
    <property type="match status" value="1"/>
</dbReference>
<evidence type="ECO:0000256" key="6">
    <source>
        <dbReference type="ARBA" id="ARBA00023125"/>
    </source>
</evidence>
<dbReference type="InterPro" id="IPR001781">
    <property type="entry name" value="Znf_LIM"/>
</dbReference>
<feature type="domain" description="LIM zinc-binding" evidence="13">
    <location>
        <begin position="29"/>
        <end position="87"/>
    </location>
</feature>
<keyword evidence="5 10" id="KW-0440">LIM domain</keyword>
<keyword evidence="7 9" id="KW-0371">Homeobox</keyword>
<dbReference type="SMART" id="SM00132">
    <property type="entry name" value="LIM"/>
    <property type="match status" value="2"/>
</dbReference>
<dbReference type="GO" id="GO:0030182">
    <property type="term" value="P:neuron differentiation"/>
    <property type="evidence" value="ECO:0007669"/>
    <property type="project" value="TreeGrafter"/>
</dbReference>
<dbReference type="GO" id="GO:0005634">
    <property type="term" value="C:nucleus"/>
    <property type="evidence" value="ECO:0007669"/>
    <property type="project" value="UniProtKB-SubCell"/>
</dbReference>
<evidence type="ECO:0000313" key="16">
    <source>
        <dbReference type="Proteomes" id="UP000275408"/>
    </source>
</evidence>
<dbReference type="Pfam" id="PF00412">
    <property type="entry name" value="LIM"/>
    <property type="match status" value="2"/>
</dbReference>
<evidence type="ECO:0000256" key="3">
    <source>
        <dbReference type="ARBA" id="ARBA00022737"/>
    </source>
</evidence>
<keyword evidence="2 10" id="KW-0479">Metal-binding</keyword>
<feature type="region of interest" description="Disordered" evidence="12">
    <location>
        <begin position="215"/>
        <end position="304"/>
    </location>
</feature>
<dbReference type="PROSITE" id="PS50071">
    <property type="entry name" value="HOMEOBOX_2"/>
    <property type="match status" value="1"/>
</dbReference>
<dbReference type="CDD" id="cd09371">
    <property type="entry name" value="LIM1_Lmx1b"/>
    <property type="match status" value="1"/>
</dbReference>
<dbReference type="InterPro" id="IPR001356">
    <property type="entry name" value="HD"/>
</dbReference>
<gene>
    <name evidence="15" type="ORF">pdam_00013771</name>
</gene>
<accession>A0A3M6V3T2</accession>
<dbReference type="Gene3D" id="1.10.10.60">
    <property type="entry name" value="Homeodomain-like"/>
    <property type="match status" value="1"/>
</dbReference>
<evidence type="ECO:0000256" key="9">
    <source>
        <dbReference type="PROSITE-ProRule" id="PRU00108"/>
    </source>
</evidence>
<dbReference type="InterPro" id="IPR017970">
    <property type="entry name" value="Homeobox_CS"/>
</dbReference>
<dbReference type="InterPro" id="IPR009057">
    <property type="entry name" value="Homeodomain-like_sf"/>
</dbReference>
<dbReference type="AlphaFoldDB" id="A0A3M6V3T2"/>
<comment type="subcellular location">
    <subcellularLocation>
        <location evidence="1 9 11">Nucleus</location>
    </subcellularLocation>
</comment>
<sequence length="368" mass="41869">MEDSYCRKPPKIIGKASCGQNGSQNRRMSVCTGCQEPIEDRFVMKVMDEPWHESCLQCCICRNTLSRSCFSKDRKLYCRTDYEKMYGTKCSGCKTTIPANEFVMRALGNVYHIQCFMCTMCGHRLEKGQEFALKDNKLYCKDDYGKLPTKGSSNSPPHKPQQENVINNSFKNDKETKLEKADNSDSDDSSVREELSRETGLSVRVVQVWFQNQRAKIKKLARRNNPESDGAASCRVSNRQRSLKKTSSPRDKRRADRDSLDLPPSLSPPPQLQGSQPPPYGMLPPQYQHLQNHMGPMMAPPQFQPPYQGPLNHMDSGEIPMDHGMQAIDECMMRPQQFNPGDMGGYPTTTNHNGQNHLELMHDMINSF</sequence>
<evidence type="ECO:0000256" key="10">
    <source>
        <dbReference type="PROSITE-ProRule" id="PRU00125"/>
    </source>
</evidence>
<feature type="DNA-binding region" description="Homeobox" evidence="9">
    <location>
        <begin position="194"/>
        <end position="221"/>
    </location>
</feature>
<evidence type="ECO:0000259" key="13">
    <source>
        <dbReference type="PROSITE" id="PS50023"/>
    </source>
</evidence>
<evidence type="ECO:0000256" key="8">
    <source>
        <dbReference type="ARBA" id="ARBA00023242"/>
    </source>
</evidence>
<protein>
    <submittedName>
        <fullName evidence="15">Uncharacterized protein</fullName>
    </submittedName>
</protein>
<feature type="domain" description="Homeobox" evidence="14">
    <location>
        <begin position="192"/>
        <end position="220"/>
    </location>
</feature>
<feature type="compositionally biased region" description="Pro residues" evidence="12">
    <location>
        <begin position="265"/>
        <end position="282"/>
    </location>
</feature>
<dbReference type="PROSITE" id="PS50023">
    <property type="entry name" value="LIM_DOMAIN_2"/>
    <property type="match status" value="2"/>
</dbReference>
<dbReference type="PANTHER" id="PTHR24208:SF166">
    <property type="entry name" value="LIM HOMEOBOX TRANSCRIPTION FACTOR 1 ALPHA, ISOFORM B"/>
    <property type="match status" value="1"/>
</dbReference>
<dbReference type="STRING" id="46731.A0A3M6V3T2"/>
<evidence type="ECO:0000259" key="14">
    <source>
        <dbReference type="PROSITE" id="PS50071"/>
    </source>
</evidence>
<dbReference type="SUPFAM" id="SSF46689">
    <property type="entry name" value="Homeodomain-like"/>
    <property type="match status" value="1"/>
</dbReference>
<dbReference type="PANTHER" id="PTHR24208">
    <property type="entry name" value="LIM/HOMEOBOX PROTEIN LHX"/>
    <property type="match status" value="1"/>
</dbReference>
<keyword evidence="8 9" id="KW-0539">Nucleus</keyword>
<dbReference type="Gene3D" id="2.10.110.10">
    <property type="entry name" value="Cysteine Rich Protein"/>
    <property type="match status" value="2"/>
</dbReference>
<dbReference type="SUPFAM" id="SSF57716">
    <property type="entry name" value="Glucocorticoid receptor-like (DNA-binding domain)"/>
    <property type="match status" value="2"/>
</dbReference>
<evidence type="ECO:0000256" key="12">
    <source>
        <dbReference type="SAM" id="MobiDB-lite"/>
    </source>
</evidence>
<dbReference type="OrthoDB" id="6159439at2759"/>
<evidence type="ECO:0000313" key="15">
    <source>
        <dbReference type="EMBL" id="RMX60623.1"/>
    </source>
</evidence>
<feature type="domain" description="LIM zinc-binding" evidence="13">
    <location>
        <begin position="88"/>
        <end position="150"/>
    </location>
</feature>
<dbReference type="SMART" id="SM00389">
    <property type="entry name" value="HOX"/>
    <property type="match status" value="1"/>
</dbReference>
<organism evidence="15 16">
    <name type="scientific">Pocillopora damicornis</name>
    <name type="common">Cauliflower coral</name>
    <name type="synonym">Millepora damicornis</name>
    <dbReference type="NCBI Taxonomy" id="46731"/>
    <lineage>
        <taxon>Eukaryota</taxon>
        <taxon>Metazoa</taxon>
        <taxon>Cnidaria</taxon>
        <taxon>Anthozoa</taxon>
        <taxon>Hexacorallia</taxon>
        <taxon>Scleractinia</taxon>
        <taxon>Astrocoeniina</taxon>
        <taxon>Pocilloporidae</taxon>
        <taxon>Pocillopora</taxon>
    </lineage>
</organism>